<keyword evidence="2" id="KW-0812">Transmembrane</keyword>
<gene>
    <name evidence="2" type="ordered locus">Arnit_1266</name>
</gene>
<keyword evidence="2" id="KW-0472">Membrane</keyword>
<dbReference type="AlphaFoldDB" id="D5V4L9"/>
<dbReference type="Pfam" id="PF10670">
    <property type="entry name" value="DUF4198"/>
    <property type="match status" value="1"/>
</dbReference>
<keyword evidence="1" id="KW-0732">Signal</keyword>
<feature type="chain" id="PRO_5003078103" evidence="1">
    <location>
        <begin position="21"/>
        <end position="293"/>
    </location>
</feature>
<evidence type="ECO:0000256" key="1">
    <source>
        <dbReference type="SAM" id="SignalP"/>
    </source>
</evidence>
<organism evidence="2 3">
    <name type="scientific">Arcobacter nitrofigilis (strain ATCC 33309 / DSM 7299 / CCUG 15893 / LMG 7604 / NCTC 12251 / CI)</name>
    <name type="common">Campylobacter nitrofigilis</name>
    <dbReference type="NCBI Taxonomy" id="572480"/>
    <lineage>
        <taxon>Bacteria</taxon>
        <taxon>Pseudomonadati</taxon>
        <taxon>Campylobacterota</taxon>
        <taxon>Epsilonproteobacteria</taxon>
        <taxon>Campylobacterales</taxon>
        <taxon>Arcobacteraceae</taxon>
        <taxon>Arcobacter</taxon>
    </lineage>
</organism>
<dbReference type="RefSeq" id="WP_013135069.1">
    <property type="nucleotide sequence ID" value="NC_014166.1"/>
</dbReference>
<reference evidence="2 3" key="1">
    <citation type="journal article" date="2010" name="Stand. Genomic Sci.">
        <title>Complete genome sequence of Arcobacter nitrofigilis type strain (CI).</title>
        <authorList>
            <person name="Pati A."/>
            <person name="Gronow S."/>
            <person name="Lapidus A."/>
            <person name="Copeland A."/>
            <person name="Glavina Del Rio T."/>
            <person name="Nolan M."/>
            <person name="Lucas S."/>
            <person name="Tice H."/>
            <person name="Cheng J.F."/>
            <person name="Han C."/>
            <person name="Chertkov O."/>
            <person name="Bruce D."/>
            <person name="Tapia R."/>
            <person name="Goodwin L."/>
            <person name="Pitluck S."/>
            <person name="Liolios K."/>
            <person name="Ivanova N."/>
            <person name="Mavromatis K."/>
            <person name="Chen A."/>
            <person name="Palaniappan K."/>
            <person name="Land M."/>
            <person name="Hauser L."/>
            <person name="Chang Y.J."/>
            <person name="Jeffries C.D."/>
            <person name="Detter J.C."/>
            <person name="Rohde M."/>
            <person name="Goker M."/>
            <person name="Bristow J."/>
            <person name="Eisen J.A."/>
            <person name="Markowitz V."/>
            <person name="Hugenholtz P."/>
            <person name="Klenk H.P."/>
            <person name="Kyrpides N.C."/>
        </authorList>
    </citation>
    <scope>NUCLEOTIDE SEQUENCE [LARGE SCALE GENOMIC DNA]</scope>
    <source>
        <strain evidence="3">ATCC 33309 / DSM 7299 / CCUG 15893 / LMG 7604 / NCTC 12251 / CI</strain>
    </source>
</reference>
<name>D5V4L9_ARCNC</name>
<dbReference type="STRING" id="572480.Arnit_1266"/>
<sequence length="293" mass="33407" precursor="true">MIRLKKLALTSILFSCYLNAHSLWINTYESYVDKPGHITTGLGWGDTFPIDDVFNSKHERLFISNFSITSPKGIISKLKIPNSKGTNPLVENKNYSIYDADFAFVKIDLTKNYEKGVYKISSSSRPTIYTKYIDKNNKIKMALKPINEINNLKKVLMSIKYQAFANSYISLGKWQEPKATNKNLEIIPLSDISNIKVGDIVRFKVLFNGKELNTSPQNMDFISARSNTFGQNDGYKLMSYIKNGYAQIKVQTPGQWIVTCNHKYDVHKNGDFKNLYGKVNQLFTASTLTFNVK</sequence>
<dbReference type="EMBL" id="CP001999">
    <property type="protein sequence ID" value="ADG92924.1"/>
    <property type="molecule type" value="Genomic_DNA"/>
</dbReference>
<dbReference type="KEGG" id="ant:Arnit_1266"/>
<protein>
    <submittedName>
        <fullName evidence="2">Nickel transport complex, NikM subunit, transmembrane</fullName>
    </submittedName>
</protein>
<dbReference type="eggNOG" id="COG5266">
    <property type="taxonomic scope" value="Bacteria"/>
</dbReference>
<keyword evidence="3" id="KW-1185">Reference proteome</keyword>
<dbReference type="OrthoDB" id="5415101at2"/>
<accession>D5V4L9</accession>
<evidence type="ECO:0000313" key="3">
    <source>
        <dbReference type="Proteomes" id="UP000000939"/>
    </source>
</evidence>
<dbReference type="HOGENOM" id="CLU_935805_0_0_7"/>
<proteinExistence type="predicted"/>
<dbReference type="Proteomes" id="UP000000939">
    <property type="component" value="Chromosome"/>
</dbReference>
<dbReference type="InterPro" id="IPR019613">
    <property type="entry name" value="DUF4198"/>
</dbReference>
<feature type="signal peptide" evidence="1">
    <location>
        <begin position="1"/>
        <end position="20"/>
    </location>
</feature>
<evidence type="ECO:0000313" key="2">
    <source>
        <dbReference type="EMBL" id="ADG92924.1"/>
    </source>
</evidence>